<dbReference type="RefSeq" id="WP_126674173.1">
    <property type="nucleotide sequence ID" value="NZ_RYZR01000006.1"/>
</dbReference>
<feature type="transmembrane region" description="Helical" evidence="6">
    <location>
        <begin position="195"/>
        <end position="215"/>
    </location>
</feature>
<protein>
    <recommendedName>
        <fullName evidence="7">MASE1 domain-containing protein</fullName>
    </recommendedName>
</protein>
<reference evidence="8 9" key="1">
    <citation type="submission" date="2018-12" db="EMBL/GenBank/DDBJ databases">
        <title>Dyella dinghuensis sp. nov. DHOA06 and Dyella choica sp. nov. 4M-K27, isolated from forest soil.</title>
        <authorList>
            <person name="Qiu L.-H."/>
            <person name="Gao Z.-H."/>
        </authorList>
    </citation>
    <scope>NUCLEOTIDE SEQUENCE [LARGE SCALE GENOMIC DNA]</scope>
    <source>
        <strain evidence="8 9">DHOA06</strain>
    </source>
</reference>
<evidence type="ECO:0000256" key="3">
    <source>
        <dbReference type="ARBA" id="ARBA00022692"/>
    </source>
</evidence>
<evidence type="ECO:0000256" key="5">
    <source>
        <dbReference type="ARBA" id="ARBA00023136"/>
    </source>
</evidence>
<accession>A0A3S0QWM8</accession>
<dbReference type="OrthoDB" id="5933681at2"/>
<feature type="transmembrane region" description="Helical" evidence="6">
    <location>
        <begin position="245"/>
        <end position="262"/>
    </location>
</feature>
<comment type="subcellular location">
    <subcellularLocation>
        <location evidence="1">Cell membrane</location>
        <topology evidence="1">Multi-pass membrane protein</topology>
    </subcellularLocation>
</comment>
<dbReference type="EMBL" id="RYZR01000006">
    <property type="protein sequence ID" value="RUL63237.1"/>
    <property type="molecule type" value="Genomic_DNA"/>
</dbReference>
<dbReference type="GO" id="GO:0005886">
    <property type="term" value="C:plasma membrane"/>
    <property type="evidence" value="ECO:0007669"/>
    <property type="project" value="UniProtKB-SubCell"/>
</dbReference>
<keyword evidence="5 6" id="KW-0472">Membrane</keyword>
<evidence type="ECO:0000256" key="1">
    <source>
        <dbReference type="ARBA" id="ARBA00004651"/>
    </source>
</evidence>
<organism evidence="8 9">
    <name type="scientific">Dyella dinghuensis</name>
    <dbReference type="NCBI Taxonomy" id="1920169"/>
    <lineage>
        <taxon>Bacteria</taxon>
        <taxon>Pseudomonadati</taxon>
        <taxon>Pseudomonadota</taxon>
        <taxon>Gammaproteobacteria</taxon>
        <taxon>Lysobacterales</taxon>
        <taxon>Rhodanobacteraceae</taxon>
        <taxon>Dyella</taxon>
    </lineage>
</organism>
<sequence>MGKIQGWVLPRWAEQLAVVAVYVALYAMIRPLSDAHWALGAGLRLSFLLLLPYRYWLALAVADTATMVPLVLRCGPQFGLAWSLTILPPLTGFAMPVVWACKEKLSLFPTKRLVNFQTLILCAFSCAAVWSLYNFGTLVVIPNRGYDLTPLLLSSFFVGTYVAVLTIVPWVIMVKLSYRQGLLSSSLRGFLKSSLAFDAGLVLIPSLLILSWLTAHTTGENKPIWALFMFAPVAWLTLKHGWRASVLGGTLTVASISLLFTWTGNTPDSEVVQVQAIIAFAITCLIAMGARISAMNEADAQEKANARQAMRLAKQSVAVSELRLRQASETLEQVCGEMQLSQNRLLNRFRMMLPVNESQLYTKQAVSAQEKVYQLADAMHPIAWRRSGLPAALRENIGRALDELGIAYSSRIKGRGLSGVGASLHTTIYRLACESVVYIGGNLRCSRIQLLLRGAEIDGQRIIVLRVEGFVEDGATVSAFNLEGQQKQLASKLGATGLDLHAMRDSVRLFNGELHVKPMNQQIRITALLVDAEKEREHKAPSPLRLWAG</sequence>
<feature type="domain" description="MASE1" evidence="7">
    <location>
        <begin position="21"/>
        <end position="293"/>
    </location>
</feature>
<evidence type="ECO:0000256" key="2">
    <source>
        <dbReference type="ARBA" id="ARBA00022475"/>
    </source>
</evidence>
<keyword evidence="2" id="KW-1003">Cell membrane</keyword>
<keyword evidence="3 6" id="KW-0812">Transmembrane</keyword>
<proteinExistence type="predicted"/>
<evidence type="ECO:0000259" key="7">
    <source>
        <dbReference type="Pfam" id="PF05231"/>
    </source>
</evidence>
<keyword evidence="4 6" id="KW-1133">Transmembrane helix</keyword>
<feature type="transmembrane region" description="Helical" evidence="6">
    <location>
        <begin position="12"/>
        <end position="29"/>
    </location>
</feature>
<dbReference type="AlphaFoldDB" id="A0A3S0QWM8"/>
<dbReference type="InterPro" id="IPR007895">
    <property type="entry name" value="MASE1"/>
</dbReference>
<evidence type="ECO:0000313" key="9">
    <source>
        <dbReference type="Proteomes" id="UP000267077"/>
    </source>
</evidence>
<evidence type="ECO:0000313" key="8">
    <source>
        <dbReference type="EMBL" id="RUL63237.1"/>
    </source>
</evidence>
<keyword evidence="9" id="KW-1185">Reference proteome</keyword>
<feature type="transmembrane region" description="Helical" evidence="6">
    <location>
        <begin position="79"/>
        <end position="101"/>
    </location>
</feature>
<feature type="transmembrane region" description="Helical" evidence="6">
    <location>
        <begin position="113"/>
        <end position="133"/>
    </location>
</feature>
<dbReference type="Proteomes" id="UP000267077">
    <property type="component" value="Unassembled WGS sequence"/>
</dbReference>
<evidence type="ECO:0000256" key="6">
    <source>
        <dbReference type="SAM" id="Phobius"/>
    </source>
</evidence>
<feature type="transmembrane region" description="Helical" evidence="6">
    <location>
        <begin position="153"/>
        <end position="174"/>
    </location>
</feature>
<evidence type="ECO:0000256" key="4">
    <source>
        <dbReference type="ARBA" id="ARBA00022989"/>
    </source>
</evidence>
<feature type="transmembrane region" description="Helical" evidence="6">
    <location>
        <begin position="274"/>
        <end position="294"/>
    </location>
</feature>
<dbReference type="Pfam" id="PF05231">
    <property type="entry name" value="MASE1"/>
    <property type="match status" value="1"/>
</dbReference>
<gene>
    <name evidence="8" type="ORF">EKH79_12605</name>
</gene>
<comment type="caution">
    <text evidence="8">The sequence shown here is derived from an EMBL/GenBank/DDBJ whole genome shotgun (WGS) entry which is preliminary data.</text>
</comment>
<name>A0A3S0QWM8_9GAMM</name>